<accession>A0AAW5F6A1</accession>
<evidence type="ECO:0000313" key="2">
    <source>
        <dbReference type="Proteomes" id="UP001203136"/>
    </source>
</evidence>
<sequence length="246" mass="28814">METQHLYIGEVPAIIWGSHSTKMYLYVHGQGGNKEEGKLFAEIVTRYGYQVLSIDLPEHGERQNKPPLLEPWNVVPELSFVLKFCKQRWKELSLFANSIGAWFSMLTFSQDKLQTVLFVSPVVDMVELISDMMVWANVSELQLEKKQVIPTTFGQTLSWQYLQYAKEHLINQWSTPTKILYGEHDTLIKRSMIEDFCKKHHCELTVMQNGEHWFHTEQQLDVLTGWIDNSLVERHTRKNAEHLHTR</sequence>
<comment type="caution">
    <text evidence="1">The sequence shown here is derived from an EMBL/GenBank/DDBJ whole genome shotgun (WGS) entry which is preliminary data.</text>
</comment>
<name>A0AAW5F6A1_CLOSY</name>
<dbReference type="Gene3D" id="3.40.50.1820">
    <property type="entry name" value="alpha/beta hydrolase"/>
    <property type="match status" value="1"/>
</dbReference>
<dbReference type="Proteomes" id="UP001203136">
    <property type="component" value="Unassembled WGS sequence"/>
</dbReference>
<dbReference type="RefSeq" id="WP_024739103.1">
    <property type="nucleotide sequence ID" value="NZ_CABHNX010000236.1"/>
</dbReference>
<dbReference type="GO" id="GO:0016787">
    <property type="term" value="F:hydrolase activity"/>
    <property type="evidence" value="ECO:0007669"/>
    <property type="project" value="UniProtKB-KW"/>
</dbReference>
<dbReference type="InterPro" id="IPR029058">
    <property type="entry name" value="AB_hydrolase_fold"/>
</dbReference>
<evidence type="ECO:0000313" key="1">
    <source>
        <dbReference type="EMBL" id="MCK0087388.1"/>
    </source>
</evidence>
<keyword evidence="1" id="KW-0378">Hydrolase</keyword>
<dbReference type="EMBL" id="JAINVB010000001">
    <property type="protein sequence ID" value="MCK0087388.1"/>
    <property type="molecule type" value="Genomic_DNA"/>
</dbReference>
<reference evidence="1" key="1">
    <citation type="journal article" date="2022" name="Cell Host Microbe">
        <title>Colonization of the live biotherapeutic product VE303 and modulation of the microbiota and metabolites in healthy volunteers.</title>
        <authorList>
            <person name="Dsouza M."/>
            <person name="Menon R."/>
            <person name="Crossette E."/>
            <person name="Bhattarai S.K."/>
            <person name="Schneider J."/>
            <person name="Kim Y.G."/>
            <person name="Reddy S."/>
            <person name="Caballero S."/>
            <person name="Felix C."/>
            <person name="Cornacchione L."/>
            <person name="Hendrickson J."/>
            <person name="Watson A.R."/>
            <person name="Minot S.S."/>
            <person name="Greenfield N."/>
            <person name="Schopf L."/>
            <person name="Szabady R."/>
            <person name="Patarroyo J."/>
            <person name="Smith W."/>
            <person name="Harrison P."/>
            <person name="Kuijper E.J."/>
            <person name="Kelly C.P."/>
            <person name="Olle B."/>
            <person name="Bobilev D."/>
            <person name="Silber J.L."/>
            <person name="Bucci V."/>
            <person name="Roberts B."/>
            <person name="Faith J."/>
            <person name="Norman J.M."/>
        </authorList>
    </citation>
    <scope>NUCLEOTIDE SEQUENCE</scope>
    <source>
        <strain evidence="1">VE303-04</strain>
    </source>
</reference>
<gene>
    <name evidence="1" type="ORF">K5I21_16205</name>
</gene>
<proteinExistence type="predicted"/>
<organism evidence="1 2">
    <name type="scientific">Clostridium symbiosum</name>
    <name type="common">Bacteroides symbiosus</name>
    <dbReference type="NCBI Taxonomy" id="1512"/>
    <lineage>
        <taxon>Bacteria</taxon>
        <taxon>Bacillati</taxon>
        <taxon>Bacillota</taxon>
        <taxon>Clostridia</taxon>
        <taxon>Lachnospirales</taxon>
        <taxon>Lachnospiraceae</taxon>
        <taxon>Otoolea</taxon>
    </lineage>
</organism>
<dbReference type="AlphaFoldDB" id="A0AAW5F6A1"/>
<dbReference type="SUPFAM" id="SSF53474">
    <property type="entry name" value="alpha/beta-Hydrolases"/>
    <property type="match status" value="1"/>
</dbReference>
<protein>
    <submittedName>
        <fullName evidence="1">Alpha/beta hydrolase</fullName>
    </submittedName>
</protein>